<evidence type="ECO:0000256" key="3">
    <source>
        <dbReference type="SAM" id="SignalP"/>
    </source>
</evidence>
<protein>
    <recommendedName>
        <fullName evidence="4">Gnk2-homologous domain-containing protein</fullName>
    </recommendedName>
</protein>
<name>A0A5P1EYZ1_ASPOF</name>
<dbReference type="Proteomes" id="UP000243459">
    <property type="component" value="Chromosome 4"/>
</dbReference>
<feature type="signal peptide" evidence="3">
    <location>
        <begin position="1"/>
        <end position="24"/>
    </location>
</feature>
<proteinExistence type="predicted"/>
<evidence type="ECO:0000256" key="2">
    <source>
        <dbReference type="ARBA" id="ARBA00022737"/>
    </source>
</evidence>
<evidence type="ECO:0000256" key="1">
    <source>
        <dbReference type="ARBA" id="ARBA00022729"/>
    </source>
</evidence>
<gene>
    <name evidence="5" type="ORF">A4U43_C04F5330</name>
</gene>
<keyword evidence="6" id="KW-1185">Reference proteome</keyword>
<reference evidence="6" key="1">
    <citation type="journal article" date="2017" name="Nat. Commun.">
        <title>The asparagus genome sheds light on the origin and evolution of a young Y chromosome.</title>
        <authorList>
            <person name="Harkess A."/>
            <person name="Zhou J."/>
            <person name="Xu C."/>
            <person name="Bowers J.E."/>
            <person name="Van der Hulst R."/>
            <person name="Ayyampalayam S."/>
            <person name="Mercati F."/>
            <person name="Riccardi P."/>
            <person name="McKain M.R."/>
            <person name="Kakrana A."/>
            <person name="Tang H."/>
            <person name="Ray J."/>
            <person name="Groenendijk J."/>
            <person name="Arikit S."/>
            <person name="Mathioni S.M."/>
            <person name="Nakano M."/>
            <person name="Shan H."/>
            <person name="Telgmann-Rauber A."/>
            <person name="Kanno A."/>
            <person name="Yue Z."/>
            <person name="Chen H."/>
            <person name="Li W."/>
            <person name="Chen Y."/>
            <person name="Xu X."/>
            <person name="Zhang Y."/>
            <person name="Luo S."/>
            <person name="Chen H."/>
            <person name="Gao J."/>
            <person name="Mao Z."/>
            <person name="Pires J.C."/>
            <person name="Luo M."/>
            <person name="Kudrna D."/>
            <person name="Wing R.A."/>
            <person name="Meyers B.C."/>
            <person name="Yi K."/>
            <person name="Kong H."/>
            <person name="Lavrijsen P."/>
            <person name="Sunseri F."/>
            <person name="Falavigna A."/>
            <person name="Ye Y."/>
            <person name="Leebens-Mack J.H."/>
            <person name="Chen G."/>
        </authorList>
    </citation>
    <scope>NUCLEOTIDE SEQUENCE [LARGE SCALE GENOMIC DNA]</scope>
    <source>
        <strain evidence="6">cv. DH0086</strain>
    </source>
</reference>
<evidence type="ECO:0000313" key="6">
    <source>
        <dbReference type="Proteomes" id="UP000243459"/>
    </source>
</evidence>
<sequence length="182" mass="19367">MALVSTEKILTIAVLCIWVTQAAADTNCYARAYLPGSSGEANVLTVLESMRTATASVEGRYYTVRLENPEVFGVSSCDVSIGVDDCIACLSTSVDNIKAVCPRCLGASDVQGTDCRVQQLQPCPPLSLYWDGGVPARKAAERTVLESMSTATASLPNHYYSMSVENPNVYGFSSCDLSTGVD</sequence>
<dbReference type="PROSITE" id="PS51473">
    <property type="entry name" value="GNK2"/>
    <property type="match status" value="1"/>
</dbReference>
<evidence type="ECO:0000313" key="5">
    <source>
        <dbReference type="EMBL" id="ONK71152.1"/>
    </source>
</evidence>
<dbReference type="Gramene" id="ONK71152">
    <property type="protein sequence ID" value="ONK71152"/>
    <property type="gene ID" value="A4U43_C04F5330"/>
</dbReference>
<feature type="chain" id="PRO_5024426260" description="Gnk2-homologous domain-containing protein" evidence="3">
    <location>
        <begin position="25"/>
        <end position="182"/>
    </location>
</feature>
<feature type="domain" description="Gnk2-homologous" evidence="4">
    <location>
        <begin position="21"/>
        <end position="124"/>
    </location>
</feature>
<organism evidence="5 6">
    <name type="scientific">Asparagus officinalis</name>
    <name type="common">Garden asparagus</name>
    <dbReference type="NCBI Taxonomy" id="4686"/>
    <lineage>
        <taxon>Eukaryota</taxon>
        <taxon>Viridiplantae</taxon>
        <taxon>Streptophyta</taxon>
        <taxon>Embryophyta</taxon>
        <taxon>Tracheophyta</taxon>
        <taxon>Spermatophyta</taxon>
        <taxon>Magnoliopsida</taxon>
        <taxon>Liliopsida</taxon>
        <taxon>Asparagales</taxon>
        <taxon>Asparagaceae</taxon>
        <taxon>Asparagoideae</taxon>
        <taxon>Asparagus</taxon>
    </lineage>
</organism>
<keyword evidence="2" id="KW-0677">Repeat</keyword>
<evidence type="ECO:0000259" key="4">
    <source>
        <dbReference type="PROSITE" id="PS51473"/>
    </source>
</evidence>
<accession>A0A5P1EYZ1</accession>
<keyword evidence="1 3" id="KW-0732">Signal</keyword>
<dbReference type="InterPro" id="IPR038408">
    <property type="entry name" value="GNK2_sf"/>
</dbReference>
<dbReference type="Gene3D" id="3.30.430.20">
    <property type="entry name" value="Gnk2 domain, C-X8-C-X2-C motif"/>
    <property type="match status" value="1"/>
</dbReference>
<dbReference type="EMBL" id="CM007384">
    <property type="protein sequence ID" value="ONK71152.1"/>
    <property type="molecule type" value="Genomic_DNA"/>
</dbReference>
<dbReference type="InterPro" id="IPR002902">
    <property type="entry name" value="GNK2"/>
</dbReference>
<dbReference type="AlphaFoldDB" id="A0A5P1EYZ1"/>